<keyword evidence="8" id="KW-0347">Helicase</keyword>
<keyword evidence="13" id="KW-0234">DNA repair</keyword>
<comment type="subcellular location">
    <subcellularLocation>
        <location evidence="2">Chromosome</location>
        <location evidence="2">Telomere</location>
    </subcellularLocation>
    <subcellularLocation>
        <location evidence="1">Nucleus</location>
    </subcellularLocation>
</comment>
<dbReference type="GO" id="GO:0003678">
    <property type="term" value="F:DNA helicase activity"/>
    <property type="evidence" value="ECO:0007669"/>
    <property type="project" value="UniProtKB-EC"/>
</dbReference>
<dbReference type="GO" id="GO:0016787">
    <property type="term" value="F:hydrolase activity"/>
    <property type="evidence" value="ECO:0007669"/>
    <property type="project" value="UniProtKB-KW"/>
</dbReference>
<evidence type="ECO:0000256" key="10">
    <source>
        <dbReference type="ARBA" id="ARBA00022895"/>
    </source>
</evidence>
<evidence type="ECO:0000256" key="11">
    <source>
        <dbReference type="ARBA" id="ARBA00023125"/>
    </source>
</evidence>
<keyword evidence="12" id="KW-0233">DNA recombination</keyword>
<gene>
    <name evidence="17" type="primary">YKU80</name>
    <name evidence="17" type="ORF">ATY40_BA7504565</name>
</gene>
<evidence type="ECO:0000256" key="3">
    <source>
        <dbReference type="ARBA" id="ARBA00012551"/>
    </source>
</evidence>
<evidence type="ECO:0000256" key="4">
    <source>
        <dbReference type="ARBA" id="ARBA00022454"/>
    </source>
</evidence>
<dbReference type="SMART" id="SM00559">
    <property type="entry name" value="Ku78"/>
    <property type="match status" value="1"/>
</dbReference>
<evidence type="ECO:0000256" key="9">
    <source>
        <dbReference type="ARBA" id="ARBA00022840"/>
    </source>
</evidence>
<sequence length="697" mass="79143">MDKEWTLFVVDESPLVKNLDRAIEYIKGILLSKVIRGKKTDQVSIVTCHDELIQVKPKRGRIHTSFSMPSYQLMRDLDSTLHVNHEPLEYDETGLIEDGSLSETLLLAFEELVRATKSGAKKTSTKASVGKCNLIVLTNHTANNELEMTLIEGLSVLAVDLNCRLTIIDLDPKGEKYDETIANLKEKNLFRWNELILKIRSKSNDKPIQSATINIDKALDLLKDWKKGIPKIYKPTRTFNGELRLCCDIDSIDLENASFSSDREYNRHTDPISLVINVEGYPLIKEEKKPSAKHMGYASDDEPKLVKLLRDRIVKQRIGSGDEEIGTKKEEDDGEEKEDSADSEVKYEEIPVDNESLMKTYRYGTSLIPLTSTFNDLLKYPTYSGIDIRGFVKKDRLPSFFFMGEPTLLIGGDSTRDRVAFAAMCQSLLDVDSVGIIRYTLRSSSGVFMGALIPLLVNAHITLDKGSNGLKREFDETKNQNVYGMALHMLPFKEDQKLPFLFDLTGVKDNDDYLPSEAMLDEMDEFVDLMNIDDPKKEKPAIPCFETHDFDSNLPLPLPNIQSKLDNTWNKILQSRSPSIHIFNKILRDIVNEFNIKTEEGGESLGKAILNDQERVDKIIKSSFDQLVESKDKLVVDLKQIDEEKYNRISKSLATVLDNKLITEEAKSNGKKRVTDEMFVKDEGDLEEIDIDALLMY</sequence>
<dbReference type="SUPFAM" id="SSF100939">
    <property type="entry name" value="SPOC domain-like"/>
    <property type="match status" value="1"/>
</dbReference>
<dbReference type="Proteomes" id="UP000094565">
    <property type="component" value="Chromosome 4"/>
</dbReference>
<feature type="domain" description="Ku" evidence="16">
    <location>
        <begin position="349"/>
        <end position="503"/>
    </location>
</feature>
<dbReference type="GO" id="GO:0006310">
    <property type="term" value="P:DNA recombination"/>
    <property type="evidence" value="ECO:0007669"/>
    <property type="project" value="UniProtKB-KW"/>
</dbReference>
<feature type="region of interest" description="Disordered" evidence="15">
    <location>
        <begin position="320"/>
        <end position="345"/>
    </location>
</feature>
<dbReference type="GO" id="GO:0003690">
    <property type="term" value="F:double-stranded DNA binding"/>
    <property type="evidence" value="ECO:0007669"/>
    <property type="project" value="TreeGrafter"/>
</dbReference>
<evidence type="ECO:0000256" key="8">
    <source>
        <dbReference type="ARBA" id="ARBA00022806"/>
    </source>
</evidence>
<evidence type="ECO:0000256" key="5">
    <source>
        <dbReference type="ARBA" id="ARBA00022741"/>
    </source>
</evidence>
<dbReference type="GO" id="GO:0043564">
    <property type="term" value="C:Ku70:Ku80 complex"/>
    <property type="evidence" value="ECO:0007669"/>
    <property type="project" value="TreeGrafter"/>
</dbReference>
<dbReference type="OrthoDB" id="30826at2759"/>
<dbReference type="Pfam" id="PF02735">
    <property type="entry name" value="Ku"/>
    <property type="match status" value="1"/>
</dbReference>
<dbReference type="EMBL" id="CP014587">
    <property type="protein sequence ID" value="ANZ77523.1"/>
    <property type="molecule type" value="Genomic_DNA"/>
</dbReference>
<organism evidence="17 18">
    <name type="scientific">Komagataella pastoris</name>
    <name type="common">Yeast</name>
    <name type="synonym">Pichia pastoris</name>
    <dbReference type="NCBI Taxonomy" id="4922"/>
    <lineage>
        <taxon>Eukaryota</taxon>
        <taxon>Fungi</taxon>
        <taxon>Dikarya</taxon>
        <taxon>Ascomycota</taxon>
        <taxon>Saccharomycotina</taxon>
        <taxon>Pichiomycetes</taxon>
        <taxon>Pichiales</taxon>
        <taxon>Pichiaceae</taxon>
        <taxon>Komagataella</taxon>
    </lineage>
</organism>
<dbReference type="Gene3D" id="2.40.290.10">
    <property type="match status" value="1"/>
</dbReference>
<keyword evidence="14" id="KW-0539">Nucleus</keyword>
<dbReference type="PANTHER" id="PTHR12604">
    <property type="entry name" value="KU AUTOANTIGEN DNA HELICASE"/>
    <property type="match status" value="1"/>
</dbReference>
<keyword evidence="11" id="KW-0238">DNA-binding</keyword>
<dbReference type="PANTHER" id="PTHR12604:SF4">
    <property type="entry name" value="X-RAY REPAIR CROSS-COMPLEMENTING PROTEIN 5"/>
    <property type="match status" value="1"/>
</dbReference>
<keyword evidence="9" id="KW-0067">ATP-binding</keyword>
<dbReference type="InterPro" id="IPR006164">
    <property type="entry name" value="DNA_bd_Ku70/Ku80"/>
</dbReference>
<keyword evidence="7" id="KW-0378">Hydrolase</keyword>
<accession>A0A1B2JHR8</accession>
<dbReference type="InterPro" id="IPR016194">
    <property type="entry name" value="SPOC-like_C_dom_sf"/>
</dbReference>
<dbReference type="GO" id="GO:0000723">
    <property type="term" value="P:telomere maintenance"/>
    <property type="evidence" value="ECO:0007669"/>
    <property type="project" value="TreeGrafter"/>
</dbReference>
<evidence type="ECO:0000259" key="16">
    <source>
        <dbReference type="SMART" id="SM00559"/>
    </source>
</evidence>
<evidence type="ECO:0000256" key="6">
    <source>
        <dbReference type="ARBA" id="ARBA00022763"/>
    </source>
</evidence>
<dbReference type="GO" id="GO:0006303">
    <property type="term" value="P:double-strand break repair via nonhomologous end joining"/>
    <property type="evidence" value="ECO:0007669"/>
    <property type="project" value="InterPro"/>
</dbReference>
<name>A0A1B2JHR8_PICPA</name>
<proteinExistence type="predicted"/>
<evidence type="ECO:0000313" key="17">
    <source>
        <dbReference type="EMBL" id="ANZ77523.1"/>
    </source>
</evidence>
<dbReference type="AlphaFoldDB" id="A0A1B2JHR8"/>
<dbReference type="GO" id="GO:0042162">
    <property type="term" value="F:telomeric DNA binding"/>
    <property type="evidence" value="ECO:0007669"/>
    <property type="project" value="TreeGrafter"/>
</dbReference>
<dbReference type="GO" id="GO:0000781">
    <property type="term" value="C:chromosome, telomeric region"/>
    <property type="evidence" value="ECO:0007669"/>
    <property type="project" value="UniProtKB-SubCell"/>
</dbReference>
<dbReference type="SUPFAM" id="SSF53300">
    <property type="entry name" value="vWA-like"/>
    <property type="match status" value="1"/>
</dbReference>
<evidence type="ECO:0000256" key="7">
    <source>
        <dbReference type="ARBA" id="ARBA00022801"/>
    </source>
</evidence>
<evidence type="ECO:0000313" key="18">
    <source>
        <dbReference type="Proteomes" id="UP000094565"/>
    </source>
</evidence>
<evidence type="ECO:0000256" key="13">
    <source>
        <dbReference type="ARBA" id="ARBA00023204"/>
    </source>
</evidence>
<evidence type="ECO:0000256" key="14">
    <source>
        <dbReference type="ARBA" id="ARBA00023242"/>
    </source>
</evidence>
<feature type="compositionally biased region" description="Acidic residues" evidence="15">
    <location>
        <begin position="332"/>
        <end position="342"/>
    </location>
</feature>
<protein>
    <recommendedName>
        <fullName evidence="3">DNA helicase</fullName>
        <ecNumber evidence="3">3.6.4.12</ecNumber>
    </recommendedName>
</protein>
<keyword evidence="4" id="KW-0158">Chromosome</keyword>
<reference evidence="17 18" key="1">
    <citation type="submission" date="2016-02" db="EMBL/GenBank/DDBJ databases">
        <title>Comparative genomic and transcriptomic foundation for Pichia pastoris.</title>
        <authorList>
            <person name="Love K.R."/>
            <person name="Shah K.A."/>
            <person name="Whittaker C.A."/>
            <person name="Wu J."/>
            <person name="Bartlett M.C."/>
            <person name="Ma D."/>
            <person name="Leeson R.L."/>
            <person name="Priest M."/>
            <person name="Young S.K."/>
            <person name="Love J.C."/>
        </authorList>
    </citation>
    <scope>NUCLEOTIDE SEQUENCE [LARGE SCALE GENOMIC DNA]</scope>
    <source>
        <strain evidence="17 18">ATCC 28485</strain>
    </source>
</reference>
<evidence type="ECO:0000256" key="15">
    <source>
        <dbReference type="SAM" id="MobiDB-lite"/>
    </source>
</evidence>
<keyword evidence="5" id="KW-0547">Nucleotide-binding</keyword>
<dbReference type="GO" id="GO:0005524">
    <property type="term" value="F:ATP binding"/>
    <property type="evidence" value="ECO:0007669"/>
    <property type="project" value="UniProtKB-KW"/>
</dbReference>
<dbReference type="EC" id="3.6.4.12" evidence="3"/>
<evidence type="ECO:0000256" key="2">
    <source>
        <dbReference type="ARBA" id="ARBA00004574"/>
    </source>
</evidence>
<keyword evidence="18" id="KW-1185">Reference proteome</keyword>
<evidence type="ECO:0000256" key="1">
    <source>
        <dbReference type="ARBA" id="ARBA00004123"/>
    </source>
</evidence>
<keyword evidence="6" id="KW-0227">DNA damage</keyword>
<dbReference type="InterPro" id="IPR036465">
    <property type="entry name" value="vWFA_dom_sf"/>
</dbReference>
<keyword evidence="10" id="KW-0779">Telomere</keyword>
<evidence type="ECO:0000256" key="12">
    <source>
        <dbReference type="ARBA" id="ARBA00023172"/>
    </source>
</evidence>